<keyword evidence="2" id="KW-1185">Reference proteome</keyword>
<organism evidence="1 2">
    <name type="scientific">Pseudodesulfovibrio methanolicus</name>
    <dbReference type="NCBI Taxonomy" id="3126690"/>
    <lineage>
        <taxon>Bacteria</taxon>
        <taxon>Pseudomonadati</taxon>
        <taxon>Thermodesulfobacteriota</taxon>
        <taxon>Desulfovibrionia</taxon>
        <taxon>Desulfovibrionales</taxon>
        <taxon>Desulfovibrionaceae</taxon>
    </lineage>
</organism>
<dbReference type="Gene3D" id="3.40.190.10">
    <property type="entry name" value="Periplasmic binding protein-like II"/>
    <property type="match status" value="1"/>
</dbReference>
<dbReference type="EMBL" id="CP146609">
    <property type="protein sequence ID" value="WWX23197.1"/>
    <property type="molecule type" value="Genomic_DNA"/>
</dbReference>
<proteinExistence type="predicted"/>
<sequence>MPNPYVRRPPATSPALRRLRVPAPVLPTLCALLLLCALTLLYAGPAVAERIELTVGVERIDYPPYGSFRHGDYEGYARDLLDSFAIEYGYTMVYVPLPIKRLYQDFLEARTLDLKFPDSPDWHSGRRKGLRIVYSAPACSYTDGILVKPGNLGKGMGAIKTLGILAGFKPWLLDPPIDPKSIKVSENASISGLLGKGLMGRVDGVYANVEVARHLLSAMDRTDQLVLDPGLPHMTGDYRLSSIKRPLVMREFDEFLKTRSALVDSLKRKHGLGR</sequence>
<dbReference type="SUPFAM" id="SSF53850">
    <property type="entry name" value="Periplasmic binding protein-like II"/>
    <property type="match status" value="1"/>
</dbReference>
<accession>A0ABZ2IX43</accession>
<evidence type="ECO:0008006" key="3">
    <source>
        <dbReference type="Google" id="ProtNLM"/>
    </source>
</evidence>
<gene>
    <name evidence="1" type="ORF">V8V93_03105</name>
</gene>
<protein>
    <recommendedName>
        <fullName evidence="3">Solute-binding protein family 3/N-terminal domain-containing protein</fullName>
    </recommendedName>
</protein>
<dbReference type="RefSeq" id="WP_338668911.1">
    <property type="nucleotide sequence ID" value="NZ_CP146609.1"/>
</dbReference>
<evidence type="ECO:0000313" key="2">
    <source>
        <dbReference type="Proteomes" id="UP001385389"/>
    </source>
</evidence>
<dbReference type="Proteomes" id="UP001385389">
    <property type="component" value="Chromosome"/>
</dbReference>
<evidence type="ECO:0000313" key="1">
    <source>
        <dbReference type="EMBL" id="WWX23197.1"/>
    </source>
</evidence>
<name>A0ABZ2IX43_9BACT</name>
<reference evidence="1 2" key="1">
    <citation type="submission" date="2024-03" db="EMBL/GenBank/DDBJ databases">
        <title>Phenotype and Genome Characterization of a Sulfate-Reducing Bacterium Pseudodesulfovibrio sp. strain 5S69, isolated from Petroleum Reservoir in Tatarstan (Russia).</title>
        <authorList>
            <person name="Bidzhieva S.K."/>
            <person name="Kadnikov V."/>
            <person name="Tourova T.P."/>
            <person name="Samigullina S.R."/>
            <person name="Sokolova D.S."/>
            <person name="Poltaraus A.B."/>
            <person name="Avtukh A.N."/>
            <person name="Tereshina V.M."/>
            <person name="Mardanov A.V."/>
            <person name="Nazina T.N."/>
        </authorList>
    </citation>
    <scope>NUCLEOTIDE SEQUENCE [LARGE SCALE GENOMIC DNA]</scope>
    <source>
        <strain evidence="1 2">5S69</strain>
    </source>
</reference>